<reference evidence="1" key="2">
    <citation type="submission" date="2015-07" db="EMBL/GenBank/DDBJ databases">
        <title>Plasmids, circular viruses and viroids from rat gut.</title>
        <authorList>
            <person name="Jorgensen T.J."/>
            <person name="Hansen M.A."/>
            <person name="Xu Z."/>
            <person name="Tabak M.A."/>
            <person name="Sorensen S.J."/>
            <person name="Hansen L.H."/>
        </authorList>
    </citation>
    <scope>NUCLEOTIDE SEQUENCE</scope>
    <source>
        <strain evidence="1">RGFK1467</strain>
    </source>
</reference>
<dbReference type="AlphaFoldDB" id="A0A0H5Q7C5"/>
<evidence type="ECO:0000313" key="1">
    <source>
        <dbReference type="EMBL" id="CRY97290.1"/>
    </source>
</evidence>
<dbReference type="EMBL" id="LN854008">
    <property type="protein sequence ID" value="CRY97290.1"/>
    <property type="molecule type" value="Genomic_DNA"/>
</dbReference>
<sequence length="228" mass="24050">MTIYKFQATSVGFWRGQEKRWQNTFHYDASNDAAAASCLSDFNTKILALGSTTVHGGLASVAVYNTATGGVPVLSQINFPWETSSSWIGWPGAGPWGTGLAIPLAGEPAARFRTQAGVGKTGKPVYVGIYWHSFMCAAETTSAVQFTSTVVTAASTLYNNLQTLSSGGTALCVQVTPAGGSIAGSGTLLPYVDAHQRTRGRRRKSVSIDGKKYYPAAKSSDIVPVEAD</sequence>
<organism evidence="1">
    <name type="scientific">uncultured prokaryote</name>
    <dbReference type="NCBI Taxonomy" id="198431"/>
    <lineage>
        <taxon>unclassified sequences</taxon>
        <taxon>environmental samples</taxon>
    </lineage>
</organism>
<name>A0A0H5Q7C5_9ZZZZ</name>
<reference evidence="1" key="1">
    <citation type="submission" date="2015-06" db="EMBL/GenBank/DDBJ databases">
        <authorList>
            <person name="Joergensen T."/>
        </authorList>
    </citation>
    <scope>NUCLEOTIDE SEQUENCE</scope>
    <source>
        <strain evidence="1">RGFK1467</strain>
    </source>
</reference>
<accession>A0A0H5Q7C5</accession>
<proteinExistence type="predicted"/>
<protein>
    <submittedName>
        <fullName evidence="1">Uncharacterized protein</fullName>
    </submittedName>
</protein>